<name>A0ABP0D7D8_9PEZI</name>
<dbReference type="InterPro" id="IPR042098">
    <property type="entry name" value="TauD-like_sf"/>
</dbReference>
<proteinExistence type="predicted"/>
<keyword evidence="3" id="KW-1185">Reference proteome</keyword>
<dbReference type="EMBL" id="CAWUOM010000008">
    <property type="protein sequence ID" value="CAK7264120.1"/>
    <property type="molecule type" value="Genomic_DNA"/>
</dbReference>
<dbReference type="SUPFAM" id="SSF51197">
    <property type="entry name" value="Clavaminate synthase-like"/>
    <property type="match status" value="1"/>
</dbReference>
<sequence length="148" mass="16406">MVETADSVSSVGGIELFQHAEGSEVDFGALIYDIDLSDFTDADFDFISDAPYKYKLLVFKEQPQMLRPQQLYRLTSSFDPDETTGDFAHGKGLNVTLRWDDGSRMQMSIAPGSTAMGPAAAPLEATRQTFYIVESSTLRTQRAFRSSD</sequence>
<reference evidence="2 3" key="1">
    <citation type="submission" date="2024-01" db="EMBL/GenBank/DDBJ databases">
        <authorList>
            <person name="Allen C."/>
            <person name="Tagirdzhanova G."/>
        </authorList>
    </citation>
    <scope>NUCLEOTIDE SEQUENCE [LARGE SCALE GENOMIC DNA]</scope>
    <source>
        <strain evidence="2 3">CBS 573.63</strain>
    </source>
</reference>
<comment type="caution">
    <text evidence="2">The sequence shown here is derived from an EMBL/GenBank/DDBJ whole genome shotgun (WGS) entry which is preliminary data.</text>
</comment>
<evidence type="ECO:0000256" key="1">
    <source>
        <dbReference type="ARBA" id="ARBA00023002"/>
    </source>
</evidence>
<organism evidence="2 3">
    <name type="scientific">Sporothrix epigloea</name>
    <dbReference type="NCBI Taxonomy" id="1892477"/>
    <lineage>
        <taxon>Eukaryota</taxon>
        <taxon>Fungi</taxon>
        <taxon>Dikarya</taxon>
        <taxon>Ascomycota</taxon>
        <taxon>Pezizomycotina</taxon>
        <taxon>Sordariomycetes</taxon>
        <taxon>Sordariomycetidae</taxon>
        <taxon>Ophiostomatales</taxon>
        <taxon>Ophiostomataceae</taxon>
        <taxon>Sporothrix</taxon>
    </lineage>
</organism>
<dbReference type="Proteomes" id="UP001642501">
    <property type="component" value="Unassembled WGS sequence"/>
</dbReference>
<evidence type="ECO:0000313" key="2">
    <source>
        <dbReference type="EMBL" id="CAK7264120.1"/>
    </source>
</evidence>
<accession>A0ABP0D7D8</accession>
<protein>
    <submittedName>
        <fullName evidence="2">Uncharacterized protein</fullName>
    </submittedName>
</protein>
<evidence type="ECO:0000313" key="3">
    <source>
        <dbReference type="Proteomes" id="UP001642501"/>
    </source>
</evidence>
<keyword evidence="1" id="KW-0560">Oxidoreductase</keyword>
<gene>
    <name evidence="2" type="ORF">SEPCBS57363_000909</name>
</gene>
<dbReference type="Gene3D" id="3.60.130.10">
    <property type="entry name" value="Clavaminate synthase-like"/>
    <property type="match status" value="1"/>
</dbReference>